<feature type="region of interest" description="Disordered" evidence="1">
    <location>
        <begin position="1"/>
        <end position="57"/>
    </location>
</feature>
<keyword evidence="3" id="KW-1185">Reference proteome</keyword>
<feature type="compositionally biased region" description="Basic and acidic residues" evidence="1">
    <location>
        <begin position="42"/>
        <end position="54"/>
    </location>
</feature>
<dbReference type="EMBL" id="CP119920">
    <property type="protein sequence ID" value="WFD16764.1"/>
    <property type="molecule type" value="Genomic_DNA"/>
</dbReference>
<dbReference type="AlphaFoldDB" id="A0AAJ6CKM7"/>
<evidence type="ECO:0000313" key="3">
    <source>
        <dbReference type="Proteomes" id="UP001217582"/>
    </source>
</evidence>
<dbReference type="Proteomes" id="UP001217582">
    <property type="component" value="Chromosome 5"/>
</dbReference>
<organism evidence="2 3">
    <name type="scientific">Malassezia arunalokei</name>
    <dbReference type="NCBI Taxonomy" id="1514897"/>
    <lineage>
        <taxon>Eukaryota</taxon>
        <taxon>Fungi</taxon>
        <taxon>Dikarya</taxon>
        <taxon>Basidiomycota</taxon>
        <taxon>Ustilaginomycotina</taxon>
        <taxon>Malasseziomycetes</taxon>
        <taxon>Malasseziales</taxon>
        <taxon>Malasseziaceae</taxon>
        <taxon>Malassezia</taxon>
    </lineage>
</organism>
<proteinExistence type="predicted"/>
<evidence type="ECO:0000256" key="1">
    <source>
        <dbReference type="SAM" id="MobiDB-lite"/>
    </source>
</evidence>
<accession>A0AAJ6CKM7</accession>
<evidence type="ECO:0000313" key="2">
    <source>
        <dbReference type="EMBL" id="WFD16764.1"/>
    </source>
</evidence>
<reference evidence="2 3" key="1">
    <citation type="submission" date="2023-03" db="EMBL/GenBank/DDBJ databases">
        <title>Mating type loci evolution in Malassezia.</title>
        <authorList>
            <person name="Coelho M.A."/>
        </authorList>
    </citation>
    <scope>NUCLEOTIDE SEQUENCE [LARGE SCALE GENOMIC DNA]</scope>
    <source>
        <strain evidence="2 3">CBS 13387</strain>
    </source>
</reference>
<name>A0AAJ6CKM7_9BASI</name>
<gene>
    <name evidence="2" type="ORF">MARU1_002806</name>
</gene>
<sequence>MHRLWNRPKPPPPPQVVRDDDHVYPTYGGEVPAPAARHARSRREEGAPSDDRPRPRFSFLRRHGEWDAGDGGPSRALLHGVLAAQKRAMRDTDSVAQDVMAFCFAQPSYMDREYAYELLEMVDASDAHAKTAMAVLRRIVTCGVWLAQCRAIRAWGMWTMQSRGAWAAHAMQAKFFGALEDVWDDAVPPLRRDLLRVLAAVVYEAQPDKSQRLGKLWARIRPAGRAEAGEPLDEPLFHDEPGLPRSLQAAPGQQHRGMPAAAQRDDERAPIPPEDRQLECVAAHTCAVVLADALRTEDRDDALIQALYVDAESLQAQLQSYARDGSGHDAVLRALTHLNEALALHNDYRASQHDTRPGTPESEFSDDGPAQPSEKALGKRRAIDEGKPPLPPIPRS</sequence>
<feature type="region of interest" description="Disordered" evidence="1">
    <location>
        <begin position="228"/>
        <end position="271"/>
    </location>
</feature>
<protein>
    <submittedName>
        <fullName evidence="2">Uncharacterized protein</fullName>
    </submittedName>
</protein>
<feature type="region of interest" description="Disordered" evidence="1">
    <location>
        <begin position="349"/>
        <end position="396"/>
    </location>
</feature>